<evidence type="ECO:0000313" key="2">
    <source>
        <dbReference type="Proteomes" id="UP000074108"/>
    </source>
</evidence>
<keyword evidence="2" id="KW-1185">Reference proteome</keyword>
<protein>
    <submittedName>
        <fullName evidence="1">Uncharacterized protein</fullName>
    </submittedName>
</protein>
<reference evidence="1 2" key="1">
    <citation type="journal article" date="2016" name="Front. Microbiol.">
        <title>Microevolution Analysis of Bacillus coahuilensis Unveils Differences in Phosphorus Acquisition Strategies and Their Regulation.</title>
        <authorList>
            <person name="Gomez-Lunar Z."/>
            <person name="Hernandez-Gonzalez I."/>
            <person name="Rodriguez-Torres M.D."/>
            <person name="Souza V."/>
            <person name="Olmedo-Alvarez G."/>
        </authorList>
    </citation>
    <scope>NUCLEOTIDE SEQUENCE [LARGE SCALE GENOMIC DNA]</scope>
    <source>
        <strain evidence="2">p1.1.43</strain>
    </source>
</reference>
<sequence length="353" mass="39428">MSYDRNFNNTLAIWTAFGGRGGIVLPIPTLNWTKKTYSSFGYTQYNSEKQINVYDNGNAQIAVYHAKTPYMSYYNKTTGQWTVVDVPWWGYGEPEILYSGEGVFIAKITGFANIIASFDGITWHNGGYCENAQNAMTTGAYDMARGSGVVSWWYYKSPLYYSFDSLTERTAWTLVGSDGSSVPFLKYLTTHKGNFVGIVGGDKSIAVASSATPGSWTTTIPEDLNETSYMFIRSVNDKLFVMKYRYVNGIYDVKLCVMNDSATEITETNLSHVGDLANNNIANPQNIIWMADWGKFAIFKESMLYVSVDGLTWEGVEQPGFTTSTYDTFGGAIYIPGDGFYVKASGYLYYAQY</sequence>
<proteinExistence type="predicted"/>
<gene>
    <name evidence="1" type="ORF">Q75_15855</name>
</gene>
<dbReference type="OrthoDB" id="1947987at2"/>
<dbReference type="AlphaFoldDB" id="A0A147K4G5"/>
<comment type="caution">
    <text evidence="1">The sequence shown here is derived from an EMBL/GenBank/DDBJ whole genome shotgun (WGS) entry which is preliminary data.</text>
</comment>
<dbReference type="PATRIC" id="fig|1150625.3.peg.3316"/>
<organism evidence="1 2">
    <name type="scientific">Bacillus coahuilensis p1.1.43</name>
    <dbReference type="NCBI Taxonomy" id="1150625"/>
    <lineage>
        <taxon>Bacteria</taxon>
        <taxon>Bacillati</taxon>
        <taxon>Bacillota</taxon>
        <taxon>Bacilli</taxon>
        <taxon>Bacillales</taxon>
        <taxon>Bacillaceae</taxon>
        <taxon>Bacillus</taxon>
    </lineage>
</organism>
<evidence type="ECO:0000313" key="1">
    <source>
        <dbReference type="EMBL" id="KUP04268.1"/>
    </source>
</evidence>
<name>A0A147K4G5_9BACI</name>
<accession>A0A147K4G5</accession>
<dbReference type="RefSeq" id="WP_059351931.1">
    <property type="nucleotide sequence ID" value="NZ_LDYG01000052.1"/>
</dbReference>
<dbReference type="Proteomes" id="UP000074108">
    <property type="component" value="Unassembled WGS sequence"/>
</dbReference>
<dbReference type="EMBL" id="LDYG01000052">
    <property type="protein sequence ID" value="KUP04268.1"/>
    <property type="molecule type" value="Genomic_DNA"/>
</dbReference>
<dbReference type="STRING" id="1150625.Q75_15855"/>